<organism evidence="1 2">
    <name type="scientific">Solanum commersonii</name>
    <name type="common">Commerson's wild potato</name>
    <name type="synonym">Commerson's nightshade</name>
    <dbReference type="NCBI Taxonomy" id="4109"/>
    <lineage>
        <taxon>Eukaryota</taxon>
        <taxon>Viridiplantae</taxon>
        <taxon>Streptophyta</taxon>
        <taxon>Embryophyta</taxon>
        <taxon>Tracheophyta</taxon>
        <taxon>Spermatophyta</taxon>
        <taxon>Magnoliopsida</taxon>
        <taxon>eudicotyledons</taxon>
        <taxon>Gunneridae</taxon>
        <taxon>Pentapetalae</taxon>
        <taxon>asterids</taxon>
        <taxon>lamiids</taxon>
        <taxon>Solanales</taxon>
        <taxon>Solanaceae</taxon>
        <taxon>Solanoideae</taxon>
        <taxon>Solaneae</taxon>
        <taxon>Solanum</taxon>
    </lineage>
</organism>
<comment type="caution">
    <text evidence="1">The sequence shown here is derived from an EMBL/GenBank/DDBJ whole genome shotgun (WGS) entry which is preliminary data.</text>
</comment>
<sequence>MKTKIKKSMNLQIEHEVWRPNADFDEVAKVSEMLEKALKEEEVETKDIISKKHPEDASITKRLSAPGKAKKAITTINIDL</sequence>
<accession>A0A9J5YRE6</accession>
<dbReference type="Proteomes" id="UP000824120">
    <property type="component" value="Chromosome 6"/>
</dbReference>
<reference evidence="1 2" key="1">
    <citation type="submission" date="2020-09" db="EMBL/GenBank/DDBJ databases">
        <title>De no assembly of potato wild relative species, Solanum commersonii.</title>
        <authorList>
            <person name="Cho K."/>
        </authorList>
    </citation>
    <scope>NUCLEOTIDE SEQUENCE [LARGE SCALE GENOMIC DNA]</scope>
    <source>
        <strain evidence="1">LZ3.2</strain>
        <tissue evidence="1">Leaf</tissue>
    </source>
</reference>
<dbReference type="AlphaFoldDB" id="A0A9J5YRE6"/>
<proteinExistence type="predicted"/>
<dbReference type="EMBL" id="JACXVP010000006">
    <property type="protein sequence ID" value="KAG5602469.1"/>
    <property type="molecule type" value="Genomic_DNA"/>
</dbReference>
<gene>
    <name evidence="1" type="ORF">H5410_033839</name>
</gene>
<keyword evidence="2" id="KW-1185">Reference proteome</keyword>
<name>A0A9J5YRE6_SOLCO</name>
<evidence type="ECO:0000313" key="1">
    <source>
        <dbReference type="EMBL" id="KAG5602469.1"/>
    </source>
</evidence>
<protein>
    <submittedName>
        <fullName evidence="1">Uncharacterized protein</fullName>
    </submittedName>
</protein>
<evidence type="ECO:0000313" key="2">
    <source>
        <dbReference type="Proteomes" id="UP000824120"/>
    </source>
</evidence>